<feature type="compositionally biased region" description="Low complexity" evidence="2">
    <location>
        <begin position="297"/>
        <end position="315"/>
    </location>
</feature>
<dbReference type="Pfam" id="PF15252">
    <property type="entry name" value="DUF4589"/>
    <property type="match status" value="1"/>
</dbReference>
<feature type="region of interest" description="Disordered" evidence="2">
    <location>
        <begin position="58"/>
        <end position="97"/>
    </location>
</feature>
<name>A0ABD1K1Q2_9TELE</name>
<feature type="region of interest" description="Disordered" evidence="2">
    <location>
        <begin position="120"/>
        <end position="154"/>
    </location>
</feature>
<feature type="compositionally biased region" description="Low complexity" evidence="2">
    <location>
        <begin position="69"/>
        <end position="87"/>
    </location>
</feature>
<dbReference type="PANTHER" id="PTHR15917:SF0">
    <property type="entry name" value="PROTEIN LARGEN"/>
    <property type="match status" value="1"/>
</dbReference>
<protein>
    <recommendedName>
        <fullName evidence="5">Proline rich 16</fullName>
    </recommendedName>
</protein>
<dbReference type="AlphaFoldDB" id="A0ABD1K1Q2"/>
<feature type="compositionally biased region" description="Polar residues" evidence="2">
    <location>
        <begin position="323"/>
        <end position="334"/>
    </location>
</feature>
<gene>
    <name evidence="3" type="ORF">ACEWY4_012651</name>
</gene>
<evidence type="ECO:0000313" key="3">
    <source>
        <dbReference type="EMBL" id="KAL2092853.1"/>
    </source>
</evidence>
<feature type="compositionally biased region" description="Basic and acidic residues" evidence="2">
    <location>
        <begin position="58"/>
        <end position="68"/>
    </location>
</feature>
<proteinExistence type="predicted"/>
<evidence type="ECO:0000313" key="4">
    <source>
        <dbReference type="Proteomes" id="UP001591681"/>
    </source>
</evidence>
<keyword evidence="4" id="KW-1185">Reference proteome</keyword>
<feature type="region of interest" description="Disordered" evidence="2">
    <location>
        <begin position="271"/>
        <end position="349"/>
    </location>
</feature>
<reference evidence="3 4" key="1">
    <citation type="submission" date="2024-09" db="EMBL/GenBank/DDBJ databases">
        <title>A chromosome-level genome assembly of Gray's grenadier anchovy, Coilia grayii.</title>
        <authorList>
            <person name="Fu Z."/>
        </authorList>
    </citation>
    <scope>NUCLEOTIDE SEQUENCE [LARGE SCALE GENOMIC DNA]</scope>
    <source>
        <strain evidence="3">G4</strain>
        <tissue evidence="3">Muscle</tissue>
    </source>
</reference>
<keyword evidence="1" id="KW-0175">Coiled coil</keyword>
<evidence type="ECO:0000256" key="2">
    <source>
        <dbReference type="SAM" id="MobiDB-lite"/>
    </source>
</evidence>
<dbReference type="Proteomes" id="UP001591681">
    <property type="component" value="Unassembled WGS sequence"/>
</dbReference>
<evidence type="ECO:0008006" key="5">
    <source>
        <dbReference type="Google" id="ProtNLM"/>
    </source>
</evidence>
<comment type="caution">
    <text evidence="3">The sequence shown here is derived from an EMBL/GenBank/DDBJ whole genome shotgun (WGS) entry which is preliminary data.</text>
</comment>
<sequence length="349" mass="37870">MSGTSNLESEGGVSKVKVKKQIKTIVADLENVLGNLKDVAKELKEVVHEIDTLTSSLRLEEEMTDSSKTDTLNSSSSSTATTTTASSIEKIKPRPDECLCRPPPLPLLPSLNSGVLTILRKPHPPAPPPRLTPLRPDDHTRSRSPGRMTNGTLIRNGMFPGKPSALHNLESCCLPRPIPVDNSKALVPLVPPQSPVPVLPPLLLRHEKNRCLQQSTSVIPPTNATVTTVAATRERVRFSETVQYHGYCPDCDLQYDVDHTDLHLHDGLLEEEEEEELPLSPTHHRCCTPSPPPHPLPLENGGLSSSHSFPPGGLLPLPPCTPHSHSSAISTSTLKPPKTILRKSTTTTV</sequence>
<accession>A0ABD1K1Q2</accession>
<organism evidence="3 4">
    <name type="scientific">Coilia grayii</name>
    <name type="common">Gray's grenadier anchovy</name>
    <dbReference type="NCBI Taxonomy" id="363190"/>
    <lineage>
        <taxon>Eukaryota</taxon>
        <taxon>Metazoa</taxon>
        <taxon>Chordata</taxon>
        <taxon>Craniata</taxon>
        <taxon>Vertebrata</taxon>
        <taxon>Euteleostomi</taxon>
        <taxon>Actinopterygii</taxon>
        <taxon>Neopterygii</taxon>
        <taxon>Teleostei</taxon>
        <taxon>Clupei</taxon>
        <taxon>Clupeiformes</taxon>
        <taxon>Clupeoidei</taxon>
        <taxon>Engraulidae</taxon>
        <taxon>Coilinae</taxon>
        <taxon>Coilia</taxon>
    </lineage>
</organism>
<dbReference type="InterPro" id="IPR027997">
    <property type="entry name" value="Largen/INSYN1"/>
</dbReference>
<evidence type="ECO:0000256" key="1">
    <source>
        <dbReference type="ARBA" id="ARBA00023054"/>
    </source>
</evidence>
<dbReference type="PANTHER" id="PTHR15917">
    <property type="match status" value="1"/>
</dbReference>
<dbReference type="EMBL" id="JBHFQA010000010">
    <property type="protein sequence ID" value="KAL2092853.1"/>
    <property type="molecule type" value="Genomic_DNA"/>
</dbReference>